<dbReference type="AlphaFoldDB" id="G4HPD2"/>
<proteinExistence type="predicted"/>
<evidence type="ECO:0000313" key="2">
    <source>
        <dbReference type="EMBL" id="EHB48577.1"/>
    </source>
</evidence>
<reference evidence="2 3" key="1">
    <citation type="submission" date="2011-09" db="EMBL/GenBank/DDBJ databases">
        <title>The draft genome of Paenibacillus lactis 154.</title>
        <authorList>
            <consortium name="US DOE Joint Genome Institute (JGI-PGF)"/>
            <person name="Lucas S."/>
            <person name="Han J."/>
            <person name="Lapidus A."/>
            <person name="Cheng J.-F."/>
            <person name="Goodwin L."/>
            <person name="Pitluck S."/>
            <person name="Peters L."/>
            <person name="Land M.L."/>
            <person name="Hauser L."/>
            <person name="Siebers A."/>
            <person name="Thelen M."/>
            <person name="Hugenholtz P."/>
            <person name="Allgaier M."/>
            <person name="Woyke T.J."/>
        </authorList>
    </citation>
    <scope>NUCLEOTIDE SEQUENCE [LARGE SCALE GENOMIC DNA]</scope>
    <source>
        <strain evidence="2 3">154</strain>
    </source>
</reference>
<gene>
    <name evidence="2" type="ORF">PaelaDRAFT_5843</name>
</gene>
<evidence type="ECO:0000313" key="3">
    <source>
        <dbReference type="Proteomes" id="UP000003891"/>
    </source>
</evidence>
<evidence type="ECO:0000256" key="1">
    <source>
        <dbReference type="SAM" id="MobiDB-lite"/>
    </source>
</evidence>
<dbReference type="EMBL" id="AGIP01000025">
    <property type="protein sequence ID" value="EHB48577.1"/>
    <property type="molecule type" value="Genomic_DNA"/>
</dbReference>
<dbReference type="Proteomes" id="UP000003891">
    <property type="component" value="Unassembled WGS sequence"/>
</dbReference>
<accession>G4HPD2</accession>
<organism evidence="2 3">
    <name type="scientific">Paenibacillus lactis 154</name>
    <dbReference type="NCBI Taxonomy" id="743719"/>
    <lineage>
        <taxon>Bacteria</taxon>
        <taxon>Bacillati</taxon>
        <taxon>Bacillota</taxon>
        <taxon>Bacilli</taxon>
        <taxon>Bacillales</taxon>
        <taxon>Paenibacillaceae</taxon>
        <taxon>Paenibacillus</taxon>
    </lineage>
</organism>
<feature type="region of interest" description="Disordered" evidence="1">
    <location>
        <begin position="1"/>
        <end position="34"/>
    </location>
</feature>
<protein>
    <submittedName>
        <fullName evidence="2">Uncharacterized protein</fullName>
    </submittedName>
</protein>
<sequence length="83" mass="9152">MQASKALTAAASKGQNTGQPVENWRGAGEDESSTPEVFWRRATFRLRTQRGPAEFLQIHPFSSAVVIASIRFFAPSLLKISDM</sequence>
<name>G4HPD2_9BACL</name>